<dbReference type="AlphaFoldDB" id="A0A2U9ISJ2"/>
<reference evidence="2" key="3">
    <citation type="submission" date="2020-03" db="EMBL/GenBank/DDBJ databases">
        <title>Sequencing and Assembly of Multiple Reported Metal-Biooxidizing Members of the Extremely Thermoacidophilic Archaeal Family Sulfolobaceae.</title>
        <authorList>
            <person name="Counts J.A."/>
            <person name="Kelly R.M."/>
        </authorList>
    </citation>
    <scope>NUCLEOTIDE SEQUENCE [LARGE SCALE GENOMIC DNA]</scope>
    <source>
        <strain evidence="2">HO1-1</strain>
    </source>
</reference>
<dbReference type="RefSeq" id="WP_054836811.1">
    <property type="nucleotide sequence ID" value="NZ_BBBA01000011.1"/>
</dbReference>
<name>A0A2U9ISJ2_9CREN</name>
<reference evidence="2" key="2">
    <citation type="submission" date="2020-03" db="EMBL/GenBank/DDBJ databases">
        <title>Complete Genome Sequences of Extremely Thermoacidophilic, Metal-Mobilizing Type-Strain Members of the Archaeal Family Sulfolobaceae: Acidianus brierleyi DSM-1651T, Acidianus sulfidivorans DSM-18786T, Metallosphaera hakonensis DSM-7519T, and Metallosphaera prunae DSM-10039T.</title>
        <authorList>
            <person name="Counts J.A."/>
            <person name="Kelly R.M."/>
        </authorList>
    </citation>
    <scope>NUCLEOTIDE SEQUENCE [LARGE SCALE GENOMIC DNA]</scope>
    <source>
        <strain evidence="2">HO1-1</strain>
    </source>
</reference>
<evidence type="ECO:0000313" key="2">
    <source>
        <dbReference type="Proteomes" id="UP000247586"/>
    </source>
</evidence>
<protein>
    <submittedName>
        <fullName evidence="1">VapB-type antitoxin</fullName>
    </submittedName>
</protein>
<sequence>MIGQILIRKVDEKGRILTSDYKNKEIYLIDLGSGYFITDKKEVAEKVAEKASKAFEEEFLKMVEELSITPAEIERIVNNAVSRK</sequence>
<proteinExistence type="predicted"/>
<dbReference type="KEGG" id="mhk:DFR87_03760"/>
<dbReference type="GeneID" id="36834428"/>
<dbReference type="EMBL" id="CP029287">
    <property type="protein sequence ID" value="AWR98957.1"/>
    <property type="molecule type" value="Genomic_DNA"/>
</dbReference>
<dbReference type="OrthoDB" id="42978at2157"/>
<reference evidence="1 2" key="1">
    <citation type="submission" date="2018-05" db="EMBL/GenBank/DDBJ databases">
        <title>Complete Genome Sequences of Extremely Thermoacidophilic, Metal-Mobilizing Type-Strain Members of the Archaeal Family Sulfolobaceae: Acidianus brierleyi DSM-1651T, Acidianus sulfidivorans DSM-18786T, Metallosphaera hakonensis DSM-7519T, and Metallosphaera prunae DSM-10039T.</title>
        <authorList>
            <person name="Counts J.A."/>
            <person name="Kelly R.M."/>
        </authorList>
    </citation>
    <scope>NUCLEOTIDE SEQUENCE [LARGE SCALE GENOMIC DNA]</scope>
    <source>
        <strain evidence="1 2">HO1-1</strain>
    </source>
</reference>
<gene>
    <name evidence="1" type="ORF">DFR87_03760</name>
</gene>
<evidence type="ECO:0000313" key="1">
    <source>
        <dbReference type="EMBL" id="AWR98957.1"/>
    </source>
</evidence>
<accession>A0A2U9ISJ2</accession>
<keyword evidence="2" id="KW-1185">Reference proteome</keyword>
<dbReference type="Proteomes" id="UP000247586">
    <property type="component" value="Chromosome"/>
</dbReference>
<organism evidence="1 2">
    <name type="scientific">Metallosphaera hakonensis JCM 8857 = DSM 7519</name>
    <dbReference type="NCBI Taxonomy" id="1293036"/>
    <lineage>
        <taxon>Archaea</taxon>
        <taxon>Thermoproteota</taxon>
        <taxon>Thermoprotei</taxon>
        <taxon>Sulfolobales</taxon>
        <taxon>Sulfolobaceae</taxon>
        <taxon>Metallosphaera</taxon>
    </lineage>
</organism>